<feature type="compositionally biased region" description="Low complexity" evidence="1">
    <location>
        <begin position="754"/>
        <end position="768"/>
    </location>
</feature>
<organism evidence="2 3">
    <name type="scientific">Cyphellophora attinorum</name>
    <dbReference type="NCBI Taxonomy" id="1664694"/>
    <lineage>
        <taxon>Eukaryota</taxon>
        <taxon>Fungi</taxon>
        <taxon>Dikarya</taxon>
        <taxon>Ascomycota</taxon>
        <taxon>Pezizomycotina</taxon>
        <taxon>Eurotiomycetes</taxon>
        <taxon>Chaetothyriomycetidae</taxon>
        <taxon>Chaetothyriales</taxon>
        <taxon>Cyphellophoraceae</taxon>
        <taxon>Cyphellophora</taxon>
    </lineage>
</organism>
<feature type="compositionally biased region" description="Pro residues" evidence="1">
    <location>
        <begin position="868"/>
        <end position="880"/>
    </location>
</feature>
<feature type="compositionally biased region" description="Polar residues" evidence="1">
    <location>
        <begin position="50"/>
        <end position="62"/>
    </location>
</feature>
<feature type="compositionally biased region" description="Acidic residues" evidence="1">
    <location>
        <begin position="207"/>
        <end position="216"/>
    </location>
</feature>
<feature type="region of interest" description="Disordered" evidence="1">
    <location>
        <begin position="149"/>
        <end position="392"/>
    </location>
</feature>
<evidence type="ECO:0000313" key="3">
    <source>
        <dbReference type="Proteomes" id="UP000038010"/>
    </source>
</evidence>
<dbReference type="OrthoDB" id="3538943at2759"/>
<feature type="region of interest" description="Disordered" evidence="1">
    <location>
        <begin position="748"/>
        <end position="1020"/>
    </location>
</feature>
<reference evidence="2 3" key="1">
    <citation type="submission" date="2015-06" db="EMBL/GenBank/DDBJ databases">
        <title>Draft genome of the ant-associated black yeast Phialophora attae CBS 131958.</title>
        <authorList>
            <person name="Moreno L.F."/>
            <person name="Stielow B.J."/>
            <person name="de Hoog S."/>
            <person name="Vicente V.A."/>
            <person name="Weiss V.A."/>
            <person name="de Vries M."/>
            <person name="Cruz L.M."/>
            <person name="Souza E.M."/>
        </authorList>
    </citation>
    <scope>NUCLEOTIDE SEQUENCE [LARGE SCALE GENOMIC DNA]</scope>
    <source>
        <strain evidence="2 3">CBS 131958</strain>
    </source>
</reference>
<feature type="region of interest" description="Disordered" evidence="1">
    <location>
        <begin position="1"/>
        <end position="95"/>
    </location>
</feature>
<dbReference type="Proteomes" id="UP000038010">
    <property type="component" value="Unassembled WGS sequence"/>
</dbReference>
<accession>A0A0N1HGX6</accession>
<dbReference type="EMBL" id="LFJN01000001">
    <property type="protein sequence ID" value="KPI45592.1"/>
    <property type="molecule type" value="Genomic_DNA"/>
</dbReference>
<feature type="compositionally biased region" description="Polar residues" evidence="1">
    <location>
        <begin position="303"/>
        <end position="316"/>
    </location>
</feature>
<evidence type="ECO:0000313" key="2">
    <source>
        <dbReference type="EMBL" id="KPI45592.1"/>
    </source>
</evidence>
<feature type="compositionally biased region" description="Basic and acidic residues" evidence="1">
    <location>
        <begin position="497"/>
        <end position="509"/>
    </location>
</feature>
<proteinExistence type="predicted"/>
<dbReference type="AlphaFoldDB" id="A0A0N1HGX6"/>
<feature type="compositionally biased region" description="Polar residues" evidence="1">
    <location>
        <begin position="10"/>
        <end position="23"/>
    </location>
</feature>
<dbReference type="STRING" id="1664694.A0A0N1HGX6"/>
<dbReference type="GeneID" id="28734530"/>
<evidence type="ECO:0000256" key="1">
    <source>
        <dbReference type="SAM" id="MobiDB-lite"/>
    </source>
</evidence>
<feature type="compositionally biased region" description="Polar residues" evidence="1">
    <location>
        <begin position="180"/>
        <end position="194"/>
    </location>
</feature>
<protein>
    <submittedName>
        <fullName evidence="2">Uncharacterized protein</fullName>
    </submittedName>
</protein>
<feature type="compositionally biased region" description="Polar residues" evidence="1">
    <location>
        <begin position="510"/>
        <end position="535"/>
    </location>
</feature>
<feature type="compositionally biased region" description="Basic and acidic residues" evidence="1">
    <location>
        <begin position="1008"/>
        <end position="1020"/>
    </location>
</feature>
<feature type="region of interest" description="Disordered" evidence="1">
    <location>
        <begin position="404"/>
        <end position="571"/>
    </location>
</feature>
<feature type="compositionally biased region" description="Basic and acidic residues" evidence="1">
    <location>
        <begin position="196"/>
        <end position="206"/>
    </location>
</feature>
<feature type="compositionally biased region" description="Low complexity" evidence="1">
    <location>
        <begin position="242"/>
        <end position="260"/>
    </location>
</feature>
<dbReference type="VEuPathDB" id="FungiDB:AB675_266"/>
<feature type="compositionally biased region" description="Polar residues" evidence="1">
    <location>
        <begin position="217"/>
        <end position="227"/>
    </location>
</feature>
<dbReference type="RefSeq" id="XP_018005555.1">
    <property type="nucleotide sequence ID" value="XM_018142661.1"/>
</dbReference>
<sequence length="1037" mass="111636">MSDDEYDDTPVTQAQIPTQNGHFSNRRHGVAGSRQITVPQDVASKAPENDSVNGRNLTNGQARSIKKRELAENGGRDGSSAKKPCLEGDSEEPSAAQSLLQNVDNLTQEKKFVPERIQHASQVNQSVPSAIRSITSRQAHCPLDQKSILESSGIECPPLPGHDKRPGTMPQKLFELFTAQADQASSASRLSSGHITEVKLPAHEQAEQAEEEEDDLPTQQVSGSQWPASPDYAARVAPAIEAAQSPESSPISSAPSSAKPLRTRMQGLPPDSPPAAGQEATSASSVDLEPSRSGENALIAQPSKESASTKDQQSNLPTPSSDSVEDVDTSASDEEASDALSIMDLDRPHASASVPVSLPASTSGTRKPVEVERTPFPGKQIHRRQEMVPGSTFVPSTYADAIRTVHTSDPLPEMYSSDSEISNKRRQDRQEYHNTQRSTQMGSQAKDKDQDAVQHERKMQEHREWRRNLLKPITKVPTQSSQPQVMAEETLVVETSTESRVDAKSKSADETSVQESFQPSTEARANTSQVNGNSSKSHHEAARPSSPPARPAHPSQQTSLRSTTRVPSISAHHGVPTSYGALFERFKAAYSDYGGTVKHFASACEMLAKPNVATRVHRSLMDDFVFHYANTFLPYVIESAASGEGSMPYTDYFFTLDDLTHWKKVLSSAGLHAAGTTRSARTSELSQVQKRRVSYGLPSVSIKDENSISTTPNVDTLTHAPAHVQDQFMAQDLEKAASHVSVEFAGQAEPSEMAKATAQSQDASQQSSVESWLEQTAHARAPSPELGTPGIDRSAEQSPDANGLQRRMLTNKRGTISSLAVDPPAAKRARGNMGMVRPASASIQEQVQPTGSTPRLSVASALDGAPSTAPPRDPYVPPRSTPKRKSLPASFGITKSLPPSSTAPAVVARATVSRSSRPPDGSPASSPALDPALKGFITDSNAAGPSRSFVRPQSRRTSTFNPFIKPPPKPRIVSSPSSKGKEPEIPPSSATSRPPPLAKKTSSTSLSSDKKKLNPDWWRKEDTPYQRFASNWMSSGG</sequence>
<feature type="compositionally biased region" description="Polar residues" evidence="1">
    <location>
        <begin position="841"/>
        <end position="855"/>
    </location>
</feature>
<feature type="compositionally biased region" description="Basic and acidic residues" evidence="1">
    <location>
        <begin position="445"/>
        <end position="467"/>
    </location>
</feature>
<feature type="compositionally biased region" description="Acidic residues" evidence="1">
    <location>
        <begin position="323"/>
        <end position="337"/>
    </location>
</feature>
<feature type="compositionally biased region" description="Polar residues" evidence="1">
    <location>
        <begin position="556"/>
        <end position="567"/>
    </location>
</feature>
<feature type="compositionally biased region" description="Basic and acidic residues" evidence="1">
    <location>
        <begin position="421"/>
        <end position="434"/>
    </location>
</feature>
<comment type="caution">
    <text evidence="2">The sequence shown here is derived from an EMBL/GenBank/DDBJ whole genome shotgun (WGS) entry which is preliminary data.</text>
</comment>
<gene>
    <name evidence="2" type="ORF">AB675_266</name>
</gene>
<feature type="compositionally biased region" description="Low complexity" evidence="1">
    <location>
        <begin position="350"/>
        <end position="363"/>
    </location>
</feature>
<name>A0A0N1HGX6_9EURO</name>
<keyword evidence="3" id="KW-1185">Reference proteome</keyword>